<comment type="caution">
    <text evidence="2">The sequence shown here is derived from an EMBL/GenBank/DDBJ whole genome shotgun (WGS) entry which is preliminary data.</text>
</comment>
<organism evidence="2 3">
    <name type="scientific">Rhodococcoides kyotonense</name>
    <dbReference type="NCBI Taxonomy" id="398843"/>
    <lineage>
        <taxon>Bacteria</taxon>
        <taxon>Bacillati</taxon>
        <taxon>Actinomycetota</taxon>
        <taxon>Actinomycetes</taxon>
        <taxon>Mycobacteriales</taxon>
        <taxon>Nocardiaceae</taxon>
        <taxon>Rhodococcoides</taxon>
    </lineage>
</organism>
<dbReference type="InterPro" id="IPR039708">
    <property type="entry name" value="MT1774/Rv1733c-like"/>
</dbReference>
<evidence type="ECO:0000313" key="2">
    <source>
        <dbReference type="EMBL" id="OAK56393.1"/>
    </source>
</evidence>
<feature type="transmembrane region" description="Helical" evidence="1">
    <location>
        <begin position="147"/>
        <end position="173"/>
    </location>
</feature>
<keyword evidence="1" id="KW-0472">Membrane</keyword>
<gene>
    <name evidence="2" type="ORF">A3K89_16315</name>
</gene>
<evidence type="ECO:0000256" key="1">
    <source>
        <dbReference type="SAM" id="Phobius"/>
    </source>
</evidence>
<proteinExistence type="predicted"/>
<feature type="transmembrane region" description="Helical" evidence="1">
    <location>
        <begin position="34"/>
        <end position="54"/>
    </location>
</feature>
<evidence type="ECO:0000313" key="3">
    <source>
        <dbReference type="Proteomes" id="UP000077519"/>
    </source>
</evidence>
<accession>A0A177YLL2</accession>
<sequence length="199" mass="21144">MRRKHTDHARNSGVGYPALHNPLFRRSDRIQARVKNVVVTLVILMVPIAAWLGMSTLETQQARMAAQETSLHQVTATTTAEAQAMPLATGDGGSSTTASVDATWTFDGAQHNGSVSVASGSPAGTESEIWVDAAGERSAQPTTGADAVAAALFVGIGSLFAVAMILSGVYTVVRYRLDQQRDSEWELAIENFLNENSPS</sequence>
<keyword evidence="3" id="KW-1185">Reference proteome</keyword>
<dbReference type="PANTHER" id="PTHR42305:SF1">
    <property type="entry name" value="MEMBRANE PROTEIN RV1733C-RELATED"/>
    <property type="match status" value="1"/>
</dbReference>
<reference evidence="2 3" key="1">
    <citation type="submission" date="2016-03" db="EMBL/GenBank/DDBJ databases">
        <title>Genome sequence of Rhodococcus kyotonensis KB10.</title>
        <authorList>
            <person name="Jeong H."/>
            <person name="Hong C.E."/>
            <person name="Jo S.H."/>
            <person name="Park J.M."/>
        </authorList>
    </citation>
    <scope>NUCLEOTIDE SEQUENCE [LARGE SCALE GENOMIC DNA]</scope>
    <source>
        <strain evidence="2 3">KB10</strain>
    </source>
</reference>
<dbReference type="Proteomes" id="UP000077519">
    <property type="component" value="Unassembled WGS sequence"/>
</dbReference>
<keyword evidence="1" id="KW-0812">Transmembrane</keyword>
<dbReference type="PANTHER" id="PTHR42305">
    <property type="entry name" value="MEMBRANE PROTEIN RV1733C-RELATED"/>
    <property type="match status" value="1"/>
</dbReference>
<dbReference type="RefSeq" id="WP_068421868.1">
    <property type="nucleotide sequence ID" value="NZ_LVHI01000004.1"/>
</dbReference>
<protein>
    <recommendedName>
        <fullName evidence="4">Transmembrane protein</fullName>
    </recommendedName>
</protein>
<evidence type="ECO:0008006" key="4">
    <source>
        <dbReference type="Google" id="ProtNLM"/>
    </source>
</evidence>
<dbReference type="AlphaFoldDB" id="A0A177YLL2"/>
<dbReference type="EMBL" id="LVHI01000004">
    <property type="protein sequence ID" value="OAK56393.1"/>
    <property type="molecule type" value="Genomic_DNA"/>
</dbReference>
<keyword evidence="1" id="KW-1133">Transmembrane helix</keyword>
<name>A0A177YLL2_9NOCA</name>